<keyword evidence="1" id="KW-0472">Membrane</keyword>
<gene>
    <name evidence="2" type="ORF">CSX02_04920</name>
</gene>
<dbReference type="Pfam" id="PF07009">
    <property type="entry name" value="NusG_II"/>
    <property type="match status" value="1"/>
</dbReference>
<dbReference type="EMBL" id="PDYG01000018">
    <property type="protein sequence ID" value="PHU38021.1"/>
    <property type="molecule type" value="Genomic_DNA"/>
</dbReference>
<protein>
    <submittedName>
        <fullName evidence="2">Uncharacterized protein</fullName>
    </submittedName>
</protein>
<keyword evidence="1" id="KW-1133">Transmembrane helix</keyword>
<feature type="transmembrane region" description="Helical" evidence="1">
    <location>
        <begin position="7"/>
        <end position="27"/>
    </location>
</feature>
<comment type="caution">
    <text evidence="2">The sequence shown here is derived from an EMBL/GenBank/DDBJ whole genome shotgun (WGS) entry which is preliminary data.</text>
</comment>
<name>A0A2G3E496_9FIRM</name>
<dbReference type="InterPro" id="IPR038690">
    <property type="entry name" value="NusG_2_sf"/>
</dbReference>
<evidence type="ECO:0000256" key="1">
    <source>
        <dbReference type="SAM" id="Phobius"/>
    </source>
</evidence>
<proteinExistence type="predicted"/>
<reference evidence="2 3" key="2">
    <citation type="submission" date="2017-10" db="EMBL/GenBank/DDBJ databases">
        <authorList>
            <person name="Banno H."/>
            <person name="Chua N.-H."/>
        </authorList>
    </citation>
    <scope>NUCLEOTIDE SEQUENCE [LARGE SCALE GENOMIC DNA]</scope>
    <source>
        <strain evidence="2 3">JK623</strain>
    </source>
</reference>
<reference evidence="2 3" key="1">
    <citation type="submission" date="2017-10" db="EMBL/GenBank/DDBJ databases">
        <title>Resolving the taxonomy of Roseburia spp., Eubacterium rectale and Agathobacter spp. through phylogenomic analysis.</title>
        <authorList>
            <person name="Sheridan P.O."/>
            <person name="Walker A.W."/>
            <person name="Duncan S.H."/>
            <person name="Scott K.P."/>
            <person name="Toole P.W.O."/>
            <person name="Luis P."/>
            <person name="Flint H.J."/>
        </authorList>
    </citation>
    <scope>NUCLEOTIDE SEQUENCE [LARGE SCALE GENOMIC DNA]</scope>
    <source>
        <strain evidence="2 3">JK623</strain>
    </source>
</reference>
<dbReference type="RefSeq" id="WP_099385836.1">
    <property type="nucleotide sequence ID" value="NZ_JANSWH010000070.1"/>
</dbReference>
<evidence type="ECO:0000313" key="2">
    <source>
        <dbReference type="EMBL" id="PHU38021.1"/>
    </source>
</evidence>
<dbReference type="CDD" id="cd09846">
    <property type="entry name" value="DUF1312"/>
    <property type="match status" value="1"/>
</dbReference>
<dbReference type="AlphaFoldDB" id="A0A2G3E496"/>
<dbReference type="Proteomes" id="UP000224563">
    <property type="component" value="Unassembled WGS sequence"/>
</dbReference>
<dbReference type="Gene3D" id="2.60.320.10">
    <property type="entry name" value="N-utilization substance G protein NusG, insert domain"/>
    <property type="match status" value="1"/>
</dbReference>
<evidence type="ECO:0000313" key="3">
    <source>
        <dbReference type="Proteomes" id="UP000224563"/>
    </source>
</evidence>
<keyword evidence="3" id="KW-1185">Reference proteome</keyword>
<organism evidence="2 3">
    <name type="scientific">Agathobacter ruminis</name>
    <dbReference type="NCBI Taxonomy" id="1712665"/>
    <lineage>
        <taxon>Bacteria</taxon>
        <taxon>Bacillati</taxon>
        <taxon>Bacillota</taxon>
        <taxon>Clostridia</taxon>
        <taxon>Lachnospirales</taxon>
        <taxon>Lachnospiraceae</taxon>
        <taxon>Agathobacter</taxon>
    </lineage>
</organism>
<accession>A0A2G3E496</accession>
<keyword evidence="1" id="KW-0812">Transmembrane</keyword>
<sequence>MMKKRVIGLAAVIAVITVASILMILYFEYRADAVDCYAEVYRDDELLQTIDLTNVKEPYQIRIAYGEDEYNVLEVRRGSIGIVESSCPDHLCEHMGFVHTSLMPITCLPNHLVIRIVETQDKESSEKLDGLTY</sequence>